<keyword evidence="2" id="KW-1185">Reference proteome</keyword>
<reference evidence="1" key="1">
    <citation type="submission" date="2022-11" db="EMBL/GenBank/DDBJ databases">
        <authorList>
            <person name="Petersen C."/>
        </authorList>
    </citation>
    <scope>NUCLEOTIDE SEQUENCE</scope>
    <source>
        <strain evidence="1">IBT 30069</strain>
    </source>
</reference>
<evidence type="ECO:0000313" key="2">
    <source>
        <dbReference type="Proteomes" id="UP001149165"/>
    </source>
</evidence>
<comment type="caution">
    <text evidence="1">The sequence shown here is derived from an EMBL/GenBank/DDBJ whole genome shotgun (WGS) entry which is preliminary data.</text>
</comment>
<dbReference type="EMBL" id="JAPQKH010000003">
    <property type="protein sequence ID" value="KAJ5108571.1"/>
    <property type="molecule type" value="Genomic_DNA"/>
</dbReference>
<protein>
    <submittedName>
        <fullName evidence="1">Uncharacterized protein</fullName>
    </submittedName>
</protein>
<dbReference type="AlphaFoldDB" id="A0A9W9KJZ4"/>
<dbReference type="OrthoDB" id="245563at2759"/>
<reference evidence="1" key="2">
    <citation type="journal article" date="2023" name="IMA Fungus">
        <title>Comparative genomic study of the Penicillium genus elucidates a diverse pangenome and 15 lateral gene transfer events.</title>
        <authorList>
            <person name="Petersen C."/>
            <person name="Sorensen T."/>
            <person name="Nielsen M.R."/>
            <person name="Sondergaard T.E."/>
            <person name="Sorensen J.L."/>
            <person name="Fitzpatrick D.A."/>
            <person name="Frisvad J.C."/>
            <person name="Nielsen K.L."/>
        </authorList>
    </citation>
    <scope>NUCLEOTIDE SEQUENCE</scope>
    <source>
        <strain evidence="1">IBT 30069</strain>
    </source>
</reference>
<sequence>MSSAPPMESPMSAKTPKPRVVLVSLDPQSYFEAAYRGLLIELKSKATVEVAKTPNLAIKLLVDEPLPSVILITDAALTLDHFEHVWAVILNCVRQGCTSVVMGLFPGFAYFDKFRPFFSRAGLSWSASKYQTGSWTVNQAATGSDLAAGLPARYYQKAVSVYNVAFSDAWYTTPSTPEPYVVNQRSSNSYCESAVAMARVGDGNLGYVGLTNSKKEAYTIVLAMCNFPIGEYFDEDWEWDEIRLITDLQREKREKRENVLRVRE</sequence>
<dbReference type="Proteomes" id="UP001149165">
    <property type="component" value="Unassembled WGS sequence"/>
</dbReference>
<gene>
    <name evidence="1" type="ORF">N7456_005246</name>
</gene>
<evidence type="ECO:0000313" key="1">
    <source>
        <dbReference type="EMBL" id="KAJ5108571.1"/>
    </source>
</evidence>
<organism evidence="1 2">
    <name type="scientific">Penicillium angulare</name>
    <dbReference type="NCBI Taxonomy" id="116970"/>
    <lineage>
        <taxon>Eukaryota</taxon>
        <taxon>Fungi</taxon>
        <taxon>Dikarya</taxon>
        <taxon>Ascomycota</taxon>
        <taxon>Pezizomycotina</taxon>
        <taxon>Eurotiomycetes</taxon>
        <taxon>Eurotiomycetidae</taxon>
        <taxon>Eurotiales</taxon>
        <taxon>Aspergillaceae</taxon>
        <taxon>Penicillium</taxon>
    </lineage>
</organism>
<proteinExistence type="predicted"/>
<accession>A0A9W9KJZ4</accession>
<name>A0A9W9KJZ4_9EURO</name>